<dbReference type="PROSITE" id="PS00409">
    <property type="entry name" value="PROKAR_NTER_METHYL"/>
    <property type="match status" value="1"/>
</dbReference>
<keyword evidence="3" id="KW-1185">Reference proteome</keyword>
<dbReference type="Gene3D" id="3.30.700.10">
    <property type="entry name" value="Glycoprotein, Type 4 Pilin"/>
    <property type="match status" value="1"/>
</dbReference>
<organism evidence="2 3">
    <name type="scientific">Roseimaritima multifibrata</name>
    <dbReference type="NCBI Taxonomy" id="1930274"/>
    <lineage>
        <taxon>Bacteria</taxon>
        <taxon>Pseudomonadati</taxon>
        <taxon>Planctomycetota</taxon>
        <taxon>Planctomycetia</taxon>
        <taxon>Pirellulales</taxon>
        <taxon>Pirellulaceae</taxon>
        <taxon>Roseimaritima</taxon>
    </lineage>
</organism>
<protein>
    <submittedName>
        <fullName evidence="2">Type II secretion system protein G</fullName>
    </submittedName>
</protein>
<sequence length="298" mass="32020">MQTKRRRGFTLVELLVVIAIIGVLVGLLLPAVQAAREAARRMSCSNNLKQIGLAMHNYHDSLGQFPTGSSSCCWGTWLPLILPYMEQGNIADLYVDWGNTSATAVRYSGAPNTTNVTTVRQAAFSCPSDLDNAPLASITSHSYAVNYGNTGYTQQATLNGVTFGGAPFAPRLGTKYGFRDVIDGTSSTLMVAEVRQGQGSDLRGFLWWGDASGFTTYLGPNSPLPDRIYSSSYCKEVPGMPCDISSGTNPTMFASRSLHPSVVQAVNCDGSVQIHSETIDLNIWRARSTSQGGEVISD</sequence>
<gene>
    <name evidence="2" type="primary">pulG_6</name>
    <name evidence="2" type="ORF">FF011L_41380</name>
</gene>
<dbReference type="PANTHER" id="PTHR30093:SF2">
    <property type="entry name" value="TYPE II SECRETION SYSTEM PROTEIN H"/>
    <property type="match status" value="1"/>
</dbReference>
<dbReference type="InterPro" id="IPR011453">
    <property type="entry name" value="DUF1559"/>
</dbReference>
<dbReference type="AlphaFoldDB" id="A0A517MKE8"/>
<evidence type="ECO:0000313" key="2">
    <source>
        <dbReference type="EMBL" id="QDS95344.1"/>
    </source>
</evidence>
<dbReference type="Pfam" id="PF07596">
    <property type="entry name" value="SBP_bac_10"/>
    <property type="match status" value="1"/>
</dbReference>
<dbReference type="PANTHER" id="PTHR30093">
    <property type="entry name" value="GENERAL SECRETION PATHWAY PROTEIN G"/>
    <property type="match status" value="1"/>
</dbReference>
<dbReference type="InterPro" id="IPR045584">
    <property type="entry name" value="Pilin-like"/>
</dbReference>
<dbReference type="Proteomes" id="UP000320672">
    <property type="component" value="Chromosome"/>
</dbReference>
<dbReference type="InterPro" id="IPR012902">
    <property type="entry name" value="N_methyl_site"/>
</dbReference>
<dbReference type="EMBL" id="CP036262">
    <property type="protein sequence ID" value="QDS95344.1"/>
    <property type="molecule type" value="Genomic_DNA"/>
</dbReference>
<evidence type="ECO:0000259" key="1">
    <source>
        <dbReference type="Pfam" id="PF07596"/>
    </source>
</evidence>
<dbReference type="SUPFAM" id="SSF54523">
    <property type="entry name" value="Pili subunits"/>
    <property type="match status" value="1"/>
</dbReference>
<dbReference type="RefSeq" id="WP_145353423.1">
    <property type="nucleotide sequence ID" value="NZ_CP036262.1"/>
</dbReference>
<dbReference type="OrthoDB" id="270727at2"/>
<proteinExistence type="predicted"/>
<accession>A0A517MKE8</accession>
<evidence type="ECO:0000313" key="3">
    <source>
        <dbReference type="Proteomes" id="UP000320672"/>
    </source>
</evidence>
<feature type="domain" description="DUF1559" evidence="1">
    <location>
        <begin position="33"/>
        <end position="281"/>
    </location>
</feature>
<dbReference type="Pfam" id="PF07963">
    <property type="entry name" value="N_methyl"/>
    <property type="match status" value="1"/>
</dbReference>
<name>A0A517MKE8_9BACT</name>
<dbReference type="NCBIfam" id="TIGR02532">
    <property type="entry name" value="IV_pilin_GFxxxE"/>
    <property type="match status" value="1"/>
</dbReference>
<reference evidence="2 3" key="1">
    <citation type="submission" date="2019-02" db="EMBL/GenBank/DDBJ databases">
        <title>Deep-cultivation of Planctomycetes and their phenomic and genomic characterization uncovers novel biology.</title>
        <authorList>
            <person name="Wiegand S."/>
            <person name="Jogler M."/>
            <person name="Boedeker C."/>
            <person name="Pinto D."/>
            <person name="Vollmers J."/>
            <person name="Rivas-Marin E."/>
            <person name="Kohn T."/>
            <person name="Peeters S.H."/>
            <person name="Heuer A."/>
            <person name="Rast P."/>
            <person name="Oberbeckmann S."/>
            <person name="Bunk B."/>
            <person name="Jeske O."/>
            <person name="Meyerdierks A."/>
            <person name="Storesund J.E."/>
            <person name="Kallscheuer N."/>
            <person name="Luecker S."/>
            <person name="Lage O.M."/>
            <person name="Pohl T."/>
            <person name="Merkel B.J."/>
            <person name="Hornburger P."/>
            <person name="Mueller R.-W."/>
            <person name="Bruemmer F."/>
            <person name="Labrenz M."/>
            <person name="Spormann A.M."/>
            <person name="Op den Camp H."/>
            <person name="Overmann J."/>
            <person name="Amann R."/>
            <person name="Jetten M.S.M."/>
            <person name="Mascher T."/>
            <person name="Medema M.H."/>
            <person name="Devos D.P."/>
            <person name="Kaster A.-K."/>
            <person name="Ovreas L."/>
            <person name="Rohde M."/>
            <person name="Galperin M.Y."/>
            <person name="Jogler C."/>
        </authorList>
    </citation>
    <scope>NUCLEOTIDE SEQUENCE [LARGE SCALE GENOMIC DNA]</scope>
    <source>
        <strain evidence="2 3">FF011L</strain>
    </source>
</reference>
<dbReference type="KEGG" id="rml:FF011L_41380"/>